<proteinExistence type="inferred from homology"/>
<evidence type="ECO:0000256" key="1">
    <source>
        <dbReference type="ARBA" id="ARBA00005232"/>
    </source>
</evidence>
<dbReference type="GO" id="GO:0005739">
    <property type="term" value="C:mitochondrion"/>
    <property type="evidence" value="ECO:0007669"/>
    <property type="project" value="TreeGrafter"/>
</dbReference>
<dbReference type="GO" id="GO:0004095">
    <property type="term" value="F:carnitine O-palmitoyltransferase activity"/>
    <property type="evidence" value="ECO:0007669"/>
    <property type="project" value="TreeGrafter"/>
</dbReference>
<dbReference type="Gene3D" id="3.30.559.70">
    <property type="entry name" value="Choline/Carnitine o-acyltransferase, domain 2"/>
    <property type="match status" value="1"/>
</dbReference>
<sequence length="623" mass="68654">EKKQQINKQKDTQMKRVLVKDLSANVLKLPRLPIPSIQQTAERYRASILPLKPADTVKAHLVKLDTFLAGSAVTLQNALVEANKAAEAEGGYPYSYIEPIWDNLYLSNRAPLPVNTSPAILIKKVKNAGETQPSVAASIVYGIAKWVQNVLKEGVEVRDANMDLSPMLRQFGASLLPGEKVDEFLITPFEKLRHVIVLHDGHLYAVRVFDDQQVPLEQAVIQKCFEYILSITPDTDNTTPVSVLTAGNREVWAGAYAELVRTPENAETLKKVHEGIVVVCLDSKKWEDDDGLKNGAMLHGNKEESENRWYDKHQVIVSADGQVAFNFEHSGSDAMQWARWVDDVLQSIESKAAATTTAAAVDATQVPSLVEPLRVTFGKTFAGHIRSARTEVLDLISNTALGQLHLPFGKKQLKQLGVSPDAFVQMCFHVAFHKCRNKLAPTYEAATTSRFFHGRTETIRSATQEMLMLAEAVNKETKESATPSESDRAAQLALIKAASDRHSTIAKAASKGEGIDRHLTALNCLAVERNDNAALNFFNDYTYKSCCEWGLSTSNVSYPWVERFTFGPTTPNGYGLGYVVDENEVRIMLSAFTSSPSTNVEDMNAAIGVSATRLYTVLSGSKL</sequence>
<evidence type="ECO:0000313" key="7">
    <source>
        <dbReference type="Proteomes" id="UP000007350"/>
    </source>
</evidence>
<feature type="active site" description="Proton acceptor" evidence="4">
    <location>
        <position position="329"/>
    </location>
</feature>
<feature type="domain" description="Choline/carnitine acyltransferase" evidence="5">
    <location>
        <begin position="32"/>
        <end position="607"/>
    </location>
</feature>
<keyword evidence="3" id="KW-0012">Acyltransferase</keyword>
<dbReference type="InterPro" id="IPR000542">
    <property type="entry name" value="Carn_acyl_trans"/>
</dbReference>
<dbReference type="Pfam" id="PF00755">
    <property type="entry name" value="Carn_acyltransf"/>
    <property type="match status" value="1"/>
</dbReference>
<reference evidence="6 7" key="1">
    <citation type="journal article" date="2012" name="BMC Genomics">
        <title>Comparative genomic analysis of human infective Trypanosoma cruzi lineages with the bat-restricted subspecies T. cruzi marinkellei.</title>
        <authorList>
            <person name="Franzen O."/>
            <person name="Talavera-Lopez C."/>
            <person name="Ochaya S."/>
            <person name="Butler C.E."/>
            <person name="Messenger L.A."/>
            <person name="Lewis M.D."/>
            <person name="Llewellyn M.S."/>
            <person name="Marinkelle C.J."/>
            <person name="Tyler K.M."/>
            <person name="Miles M.A."/>
            <person name="Andersson B."/>
        </authorList>
    </citation>
    <scope>NUCLEOTIDE SEQUENCE [LARGE SCALE GENOMIC DNA]</scope>
    <source>
        <strain evidence="6 7">B7</strain>
    </source>
</reference>
<dbReference type="Proteomes" id="UP000007350">
    <property type="component" value="Unassembled WGS sequence"/>
</dbReference>
<evidence type="ECO:0000256" key="4">
    <source>
        <dbReference type="PIRSR" id="PIRSR600542-1"/>
    </source>
</evidence>
<evidence type="ECO:0000256" key="3">
    <source>
        <dbReference type="ARBA" id="ARBA00023315"/>
    </source>
</evidence>
<dbReference type="Gene3D" id="3.30.559.10">
    <property type="entry name" value="Chloramphenicol acetyltransferase-like domain"/>
    <property type="match status" value="1"/>
</dbReference>
<dbReference type="InterPro" id="IPR039551">
    <property type="entry name" value="Cho/carn_acyl_trans"/>
</dbReference>
<dbReference type="SUPFAM" id="SSF52777">
    <property type="entry name" value="CoA-dependent acyltransferases"/>
    <property type="match status" value="2"/>
</dbReference>
<dbReference type="InterPro" id="IPR042231">
    <property type="entry name" value="Cho/carn_acyl_trans_2"/>
</dbReference>
<comment type="caution">
    <text evidence="6">The sequence shown here is derived from an EMBL/GenBank/DDBJ whole genome shotgun (WGS) entry which is preliminary data.</text>
</comment>
<accession>K2N4Z9</accession>
<dbReference type="PANTHER" id="PTHR22589:SF60">
    <property type="entry name" value="O-PALMITOYLTRANSFERASE II, PUTATIVE-RELATED"/>
    <property type="match status" value="1"/>
</dbReference>
<dbReference type="AlphaFoldDB" id="K2N4Z9"/>
<gene>
    <name evidence="6" type="ORF">MOQ_003100</name>
</gene>
<keyword evidence="7" id="KW-1185">Reference proteome</keyword>
<name>K2N4Z9_TRYCR</name>
<dbReference type="GO" id="GO:0006635">
    <property type="term" value="P:fatty acid beta-oxidation"/>
    <property type="evidence" value="ECO:0007669"/>
    <property type="project" value="TreeGrafter"/>
</dbReference>
<dbReference type="EMBL" id="AHKC01009455">
    <property type="protein sequence ID" value="EKF33039.1"/>
    <property type="molecule type" value="Genomic_DNA"/>
</dbReference>
<evidence type="ECO:0000259" key="5">
    <source>
        <dbReference type="Pfam" id="PF00755"/>
    </source>
</evidence>
<keyword evidence="2 6" id="KW-0808">Transferase</keyword>
<protein>
    <submittedName>
        <fullName evidence="6">Carnitine/choline acetyltransferase, putative</fullName>
    </submittedName>
</protein>
<organism evidence="6 7">
    <name type="scientific">Trypanosoma cruzi marinkellei</name>
    <dbReference type="NCBI Taxonomy" id="85056"/>
    <lineage>
        <taxon>Eukaryota</taxon>
        <taxon>Discoba</taxon>
        <taxon>Euglenozoa</taxon>
        <taxon>Kinetoplastea</taxon>
        <taxon>Metakinetoplastina</taxon>
        <taxon>Trypanosomatida</taxon>
        <taxon>Trypanosomatidae</taxon>
        <taxon>Trypanosoma</taxon>
        <taxon>Schizotrypanum</taxon>
    </lineage>
</organism>
<dbReference type="OrthoDB" id="240216at2759"/>
<dbReference type="PANTHER" id="PTHR22589">
    <property type="entry name" value="CARNITINE O-ACYLTRANSFERASE"/>
    <property type="match status" value="1"/>
</dbReference>
<feature type="non-terminal residue" evidence="6">
    <location>
        <position position="1"/>
    </location>
</feature>
<evidence type="ECO:0000313" key="6">
    <source>
        <dbReference type="EMBL" id="EKF33039.1"/>
    </source>
</evidence>
<dbReference type="InterPro" id="IPR023213">
    <property type="entry name" value="CAT-like_dom_sf"/>
</dbReference>
<evidence type="ECO:0000256" key="2">
    <source>
        <dbReference type="ARBA" id="ARBA00022679"/>
    </source>
</evidence>
<comment type="similarity">
    <text evidence="1">Belongs to the carnitine/choline acetyltransferase family.</text>
</comment>
<dbReference type="PROSITE" id="PS00439">
    <property type="entry name" value="ACYLTRANSF_C_1"/>
    <property type="match status" value="1"/>
</dbReference>